<dbReference type="PANTHER" id="PTHR35585:SF1">
    <property type="entry name" value="HHE DOMAIN PROTEIN (AFU_ORTHOLOGUE AFUA_4G00730)"/>
    <property type="match status" value="1"/>
</dbReference>
<gene>
    <name evidence="3" type="ORF">SAMN05216412_104125</name>
</gene>
<evidence type="ECO:0000313" key="3">
    <source>
        <dbReference type="EMBL" id="SET24005.1"/>
    </source>
</evidence>
<accession>A0A1I0CW76</accession>
<name>A0A1I0CW76_9PROT</name>
<proteinExistence type="predicted"/>
<sequence>MPTAQTTSHKTTEYKTTRRSKHDAIKLLTDDHNKVKKMFKEFEKLHKKQEEGKEELVQQICQELKIHAQLEEEIFYPAAREAIDDDDLMNEATVEHQAAKDLIEKIQSTSSSDPMYDAMVSVLGEYVNHHIEEEQNEIFPKVEKAKMDLEELGSEIEERKEALMEEQE</sequence>
<reference evidence="3 4" key="1">
    <citation type="submission" date="2016-10" db="EMBL/GenBank/DDBJ databases">
        <authorList>
            <person name="de Groot N.N."/>
        </authorList>
    </citation>
    <scope>NUCLEOTIDE SEQUENCE [LARGE SCALE GENOMIC DNA]</scope>
    <source>
        <strain evidence="3 4">Nl7</strain>
    </source>
</reference>
<feature type="compositionally biased region" description="Basic and acidic residues" evidence="1">
    <location>
        <begin position="10"/>
        <end position="20"/>
    </location>
</feature>
<dbReference type="Gene3D" id="1.20.120.520">
    <property type="entry name" value="nmb1532 protein domain like"/>
    <property type="match status" value="1"/>
</dbReference>
<feature type="region of interest" description="Disordered" evidence="1">
    <location>
        <begin position="1"/>
        <end position="20"/>
    </location>
</feature>
<evidence type="ECO:0000259" key="2">
    <source>
        <dbReference type="Pfam" id="PF01814"/>
    </source>
</evidence>
<dbReference type="Proteomes" id="UP000183339">
    <property type="component" value="Unassembled WGS sequence"/>
</dbReference>
<feature type="domain" description="Hemerythrin-like" evidence="2">
    <location>
        <begin position="24"/>
        <end position="142"/>
    </location>
</feature>
<dbReference type="PANTHER" id="PTHR35585">
    <property type="entry name" value="HHE DOMAIN PROTEIN (AFU_ORTHOLOGUE AFUA_4G00730)"/>
    <property type="match status" value="1"/>
</dbReference>
<evidence type="ECO:0000256" key="1">
    <source>
        <dbReference type="SAM" id="MobiDB-lite"/>
    </source>
</evidence>
<dbReference type="InterPro" id="IPR012312">
    <property type="entry name" value="Hemerythrin-like"/>
</dbReference>
<dbReference type="OrthoDB" id="5512987at2"/>
<protein>
    <submittedName>
        <fullName evidence="3">Hemerythrin HHE cation binding domain-containing protein</fullName>
    </submittedName>
</protein>
<evidence type="ECO:0000313" key="4">
    <source>
        <dbReference type="Proteomes" id="UP000183339"/>
    </source>
</evidence>
<dbReference type="AlphaFoldDB" id="A0A1I0CW76"/>
<dbReference type="CDD" id="cd12108">
    <property type="entry name" value="Hr-like"/>
    <property type="match status" value="1"/>
</dbReference>
<dbReference type="Pfam" id="PF01814">
    <property type="entry name" value="Hemerythrin"/>
    <property type="match status" value="1"/>
</dbReference>
<organism evidence="3 4">
    <name type="scientific">Nitrosospira multiformis</name>
    <dbReference type="NCBI Taxonomy" id="1231"/>
    <lineage>
        <taxon>Bacteria</taxon>
        <taxon>Pseudomonadati</taxon>
        <taxon>Pseudomonadota</taxon>
        <taxon>Betaproteobacteria</taxon>
        <taxon>Nitrosomonadales</taxon>
        <taxon>Nitrosomonadaceae</taxon>
        <taxon>Nitrosospira</taxon>
    </lineage>
</organism>
<dbReference type="EMBL" id="FOHI01000004">
    <property type="protein sequence ID" value="SET24005.1"/>
    <property type="molecule type" value="Genomic_DNA"/>
</dbReference>